<evidence type="ECO:0000313" key="5">
    <source>
        <dbReference type="EMBL" id="CAH0527333.1"/>
    </source>
</evidence>
<name>A0ABM8ZK76_9VIBR</name>
<sequence length="112" mass="12840">MEQFQHIDVFQAQQLIEQDTDARLVDIRDPQSFQVAHPVGAFHLTNDTMVEFINQTEFESPVLVMCYHGISSQGAAQYLLNQGFEQVYSVDGGFEAWHRGNLPIEKIEKIEK</sequence>
<comment type="function">
    <text evidence="3">Transferase that catalyzes the transfer of sulfur from thiosulfate to thiophilic acceptors such as cyanide or dithiols. May function in a CysM-independent thiosulfate assimilation pathway by catalyzing the conversion of thiosulfate to sulfite, which can then be used for L-cysteine biosynthesis.</text>
</comment>
<dbReference type="PROSITE" id="PS50206">
    <property type="entry name" value="RHODANESE_3"/>
    <property type="match status" value="1"/>
</dbReference>
<comment type="subcellular location">
    <subcellularLocation>
        <location evidence="3">Cytoplasm</location>
    </subcellularLocation>
</comment>
<feature type="domain" description="Rhodanese" evidence="4">
    <location>
        <begin position="18"/>
        <end position="106"/>
    </location>
</feature>
<proteinExistence type="inferred from homology"/>
<dbReference type="Gene3D" id="3.40.250.10">
    <property type="entry name" value="Rhodanese-like domain"/>
    <property type="match status" value="1"/>
</dbReference>
<comment type="catalytic activity">
    <reaction evidence="3">
        <text>thiosulfate + hydrogen cyanide = thiocyanate + sulfite + 2 H(+)</text>
        <dbReference type="Rhea" id="RHEA:16881"/>
        <dbReference type="ChEBI" id="CHEBI:15378"/>
        <dbReference type="ChEBI" id="CHEBI:17359"/>
        <dbReference type="ChEBI" id="CHEBI:18022"/>
        <dbReference type="ChEBI" id="CHEBI:18407"/>
        <dbReference type="ChEBI" id="CHEBI:33542"/>
        <dbReference type="EC" id="2.8.1.1"/>
    </reaction>
</comment>
<dbReference type="InterPro" id="IPR036873">
    <property type="entry name" value="Rhodanese-like_dom_sf"/>
</dbReference>
<keyword evidence="6" id="KW-1185">Reference proteome</keyword>
<comment type="catalytic activity">
    <reaction evidence="3">
        <text>thiosulfate + [thioredoxin]-dithiol = [thioredoxin]-disulfide + hydrogen sulfide + sulfite + 2 H(+)</text>
        <dbReference type="Rhea" id="RHEA:83859"/>
        <dbReference type="Rhea" id="RHEA-COMP:10698"/>
        <dbReference type="Rhea" id="RHEA-COMP:10700"/>
        <dbReference type="ChEBI" id="CHEBI:15378"/>
        <dbReference type="ChEBI" id="CHEBI:17359"/>
        <dbReference type="ChEBI" id="CHEBI:29919"/>
        <dbReference type="ChEBI" id="CHEBI:29950"/>
        <dbReference type="ChEBI" id="CHEBI:33542"/>
        <dbReference type="ChEBI" id="CHEBI:50058"/>
    </reaction>
</comment>
<dbReference type="InterPro" id="IPR001763">
    <property type="entry name" value="Rhodanese-like_dom"/>
</dbReference>
<dbReference type="InterPro" id="IPR050229">
    <property type="entry name" value="GlpE_sulfurtransferase"/>
</dbReference>
<dbReference type="CDD" id="cd01444">
    <property type="entry name" value="GlpE_ST"/>
    <property type="match status" value="1"/>
</dbReference>
<organism evidence="5 6">
    <name type="scientific">Vibrio hippocampi</name>
    <dbReference type="NCBI Taxonomy" id="654686"/>
    <lineage>
        <taxon>Bacteria</taxon>
        <taxon>Pseudomonadati</taxon>
        <taxon>Pseudomonadota</taxon>
        <taxon>Gammaproteobacteria</taxon>
        <taxon>Vibrionales</taxon>
        <taxon>Vibrionaceae</taxon>
        <taxon>Vibrio</taxon>
    </lineage>
</organism>
<dbReference type="EC" id="2.8.1.1" evidence="3"/>
<accession>A0ABM8ZK76</accession>
<dbReference type="SMART" id="SM00450">
    <property type="entry name" value="RHOD"/>
    <property type="match status" value="1"/>
</dbReference>
<dbReference type="HAMAP" id="MF_01009">
    <property type="entry name" value="Thiosulf_sulfurtr"/>
    <property type="match status" value="1"/>
</dbReference>
<comment type="similarity">
    <text evidence="3">Belongs to the GlpE family.</text>
</comment>
<dbReference type="InterPro" id="IPR023695">
    <property type="entry name" value="Thiosulf_sulfurTrfase"/>
</dbReference>
<protein>
    <recommendedName>
        <fullName evidence="3">Thiosulfate sulfurtransferase GlpE</fullName>
        <ecNumber evidence="3">2.8.1.1</ecNumber>
    </recommendedName>
</protein>
<dbReference type="NCBIfam" id="NF001195">
    <property type="entry name" value="PRK00162.1"/>
    <property type="match status" value="1"/>
</dbReference>
<dbReference type="PANTHER" id="PTHR43031">
    <property type="entry name" value="FAD-DEPENDENT OXIDOREDUCTASE"/>
    <property type="match status" value="1"/>
</dbReference>
<evidence type="ECO:0000259" key="4">
    <source>
        <dbReference type="PROSITE" id="PS50206"/>
    </source>
</evidence>
<evidence type="ECO:0000313" key="6">
    <source>
        <dbReference type="Proteomes" id="UP000838160"/>
    </source>
</evidence>
<reference evidence="5" key="1">
    <citation type="submission" date="2021-12" db="EMBL/GenBank/DDBJ databases">
        <authorList>
            <person name="Rodrigo-Torres L."/>
            <person name="Arahal R. D."/>
            <person name="Lucena T."/>
        </authorList>
    </citation>
    <scope>NUCLEOTIDE SEQUENCE</scope>
    <source>
        <strain evidence="5">CECT 8226</strain>
    </source>
</reference>
<dbReference type="RefSeq" id="WP_237485449.1">
    <property type="nucleotide sequence ID" value="NZ_CAKLCM010000002.1"/>
</dbReference>
<dbReference type="SUPFAM" id="SSF52821">
    <property type="entry name" value="Rhodanese/Cell cycle control phosphatase"/>
    <property type="match status" value="1"/>
</dbReference>
<feature type="active site" description="Cysteine persulfide intermediate" evidence="3">
    <location>
        <position position="66"/>
    </location>
</feature>
<dbReference type="Pfam" id="PF00581">
    <property type="entry name" value="Rhodanese"/>
    <property type="match status" value="1"/>
</dbReference>
<evidence type="ECO:0000256" key="1">
    <source>
        <dbReference type="ARBA" id="ARBA00022490"/>
    </source>
</evidence>
<dbReference type="Proteomes" id="UP000838160">
    <property type="component" value="Unassembled WGS sequence"/>
</dbReference>
<dbReference type="GO" id="GO:0004792">
    <property type="term" value="F:thiosulfate-cyanide sulfurtransferase activity"/>
    <property type="evidence" value="ECO:0007669"/>
    <property type="project" value="UniProtKB-EC"/>
</dbReference>
<comment type="caution">
    <text evidence="5">The sequence shown here is derived from an EMBL/GenBank/DDBJ whole genome shotgun (WGS) entry which is preliminary data.</text>
</comment>
<evidence type="ECO:0000256" key="2">
    <source>
        <dbReference type="ARBA" id="ARBA00022679"/>
    </source>
</evidence>
<dbReference type="PANTHER" id="PTHR43031:SF6">
    <property type="entry name" value="THIOSULFATE SULFURTRANSFERASE GLPE"/>
    <property type="match status" value="1"/>
</dbReference>
<gene>
    <name evidence="5" type="primary">glpE_1</name>
    <name evidence="3" type="synonym">glpE</name>
    <name evidence="5" type="ORF">VHP8226_02656</name>
</gene>
<dbReference type="EMBL" id="CAKLCM010000002">
    <property type="protein sequence ID" value="CAH0527333.1"/>
    <property type="molecule type" value="Genomic_DNA"/>
</dbReference>
<keyword evidence="1 3" id="KW-0963">Cytoplasm</keyword>
<keyword evidence="2 3" id="KW-0808">Transferase</keyword>
<evidence type="ECO:0000256" key="3">
    <source>
        <dbReference type="HAMAP-Rule" id="MF_01009"/>
    </source>
</evidence>